<sequence>MNDIEVNQLLEYPADGLVERVLWIDPANRGLYAIDIHAARALPVFRIMEDMERLREAGVWRHAASDPWLRPRC</sequence>
<keyword evidence="2" id="KW-1185">Reference proteome</keyword>
<organism evidence="1 2">
    <name type="scientific">Rhodomicrobium udaipurense</name>
    <dbReference type="NCBI Taxonomy" id="1202716"/>
    <lineage>
        <taxon>Bacteria</taxon>
        <taxon>Pseudomonadati</taxon>
        <taxon>Pseudomonadota</taxon>
        <taxon>Alphaproteobacteria</taxon>
        <taxon>Hyphomicrobiales</taxon>
        <taxon>Hyphomicrobiaceae</taxon>
        <taxon>Rhodomicrobium</taxon>
    </lineage>
</organism>
<name>A0A8I1G8N3_9HYPH</name>
<gene>
    <name evidence="1" type="ORF">JDN41_03320</name>
</gene>
<evidence type="ECO:0000313" key="1">
    <source>
        <dbReference type="EMBL" id="MBJ7542582.1"/>
    </source>
</evidence>
<comment type="caution">
    <text evidence="1">The sequence shown here is derived from an EMBL/GenBank/DDBJ whole genome shotgun (WGS) entry which is preliminary data.</text>
</comment>
<accession>A0A8I1G8N3</accession>
<dbReference type="AlphaFoldDB" id="A0A8I1G8N3"/>
<dbReference type="RefSeq" id="WP_037238570.1">
    <property type="nucleotide sequence ID" value="NZ_JAEMUK010000007.1"/>
</dbReference>
<protein>
    <submittedName>
        <fullName evidence="1">Uncharacterized protein</fullName>
    </submittedName>
</protein>
<dbReference type="Proteomes" id="UP000623250">
    <property type="component" value="Unassembled WGS sequence"/>
</dbReference>
<dbReference type="EMBL" id="JAEMUK010000007">
    <property type="protein sequence ID" value="MBJ7542582.1"/>
    <property type="molecule type" value="Genomic_DNA"/>
</dbReference>
<proteinExistence type="predicted"/>
<evidence type="ECO:0000313" key="2">
    <source>
        <dbReference type="Proteomes" id="UP000623250"/>
    </source>
</evidence>
<reference evidence="1 2" key="1">
    <citation type="submission" date="2020-12" db="EMBL/GenBank/DDBJ databases">
        <title>Revised draft genomes of Rhodomicrobium vannielii ATCC 17100 and Rhodomicrobium udaipurense JA643.</title>
        <authorList>
            <person name="Conners E.M."/>
            <person name="Davenport E.J."/>
            <person name="Bose A."/>
        </authorList>
    </citation>
    <scope>NUCLEOTIDE SEQUENCE [LARGE SCALE GENOMIC DNA]</scope>
    <source>
        <strain evidence="1 2">JA643</strain>
    </source>
</reference>